<sequence length="255" mass="29531">MKKTKRQGKTKKLNHGENCDKDKNKRLSSPLRKQSSRRYKFTSLQIGDFHFESNADCELSHVALYHRLNQMIYEFDYEINFGVKLQDACRDDESTNNHQYHYRQHDHSSPKVRQVLNVIVTIIVPLNSVQRITAIDKKMISLEMNETPRIITRLQDRQQWSKIFGCSSYCATIDVTDGQLEVSRRHTIVLARCSCASLADFFGYFEPHIIYDKCLSSPITYICSPRGIDSVENLEPPLNEILSNPDMEKHNVATS</sequence>
<reference evidence="3" key="1">
    <citation type="submission" date="2022-11" db="UniProtKB">
        <authorList>
            <consortium name="WormBaseParasite"/>
        </authorList>
    </citation>
    <scope>IDENTIFICATION</scope>
</reference>
<name>A0A915INL8_ROMCU</name>
<dbReference type="AlphaFoldDB" id="A0A915INL8"/>
<feature type="compositionally biased region" description="Basic and acidic residues" evidence="1">
    <location>
        <begin position="14"/>
        <end position="25"/>
    </location>
</feature>
<organism evidence="2 3">
    <name type="scientific">Romanomermis culicivorax</name>
    <name type="common">Nematode worm</name>
    <dbReference type="NCBI Taxonomy" id="13658"/>
    <lineage>
        <taxon>Eukaryota</taxon>
        <taxon>Metazoa</taxon>
        <taxon>Ecdysozoa</taxon>
        <taxon>Nematoda</taxon>
        <taxon>Enoplea</taxon>
        <taxon>Dorylaimia</taxon>
        <taxon>Mermithida</taxon>
        <taxon>Mermithoidea</taxon>
        <taxon>Mermithidae</taxon>
        <taxon>Romanomermis</taxon>
    </lineage>
</organism>
<dbReference type="WBParaSite" id="nRc.2.0.1.t15793-RA">
    <property type="protein sequence ID" value="nRc.2.0.1.t15793-RA"/>
    <property type="gene ID" value="nRc.2.0.1.g15793"/>
</dbReference>
<evidence type="ECO:0000256" key="1">
    <source>
        <dbReference type="SAM" id="MobiDB-lite"/>
    </source>
</evidence>
<feature type="region of interest" description="Disordered" evidence="1">
    <location>
        <begin position="1"/>
        <end position="34"/>
    </location>
</feature>
<keyword evidence="2" id="KW-1185">Reference proteome</keyword>
<accession>A0A915INL8</accession>
<protein>
    <submittedName>
        <fullName evidence="3">Uncharacterized protein</fullName>
    </submittedName>
</protein>
<proteinExistence type="predicted"/>
<feature type="compositionally biased region" description="Basic residues" evidence="1">
    <location>
        <begin position="1"/>
        <end position="13"/>
    </location>
</feature>
<dbReference type="Proteomes" id="UP000887565">
    <property type="component" value="Unplaced"/>
</dbReference>
<evidence type="ECO:0000313" key="3">
    <source>
        <dbReference type="WBParaSite" id="nRc.2.0.1.t15793-RA"/>
    </source>
</evidence>
<evidence type="ECO:0000313" key="2">
    <source>
        <dbReference type="Proteomes" id="UP000887565"/>
    </source>
</evidence>